<dbReference type="OrthoDB" id="10530698at2759"/>
<dbReference type="AlphaFoldDB" id="A0A428NZN6"/>
<comment type="caution">
    <text evidence="2">The sequence shown here is derived from an EMBL/GenBank/DDBJ whole genome shotgun (WGS) entry which is preliminary data.</text>
</comment>
<protein>
    <submittedName>
        <fullName evidence="2">Uncharacterized protein</fullName>
    </submittedName>
</protein>
<evidence type="ECO:0000313" key="3">
    <source>
        <dbReference type="Proteomes" id="UP000288168"/>
    </source>
</evidence>
<feature type="compositionally biased region" description="Basic and acidic residues" evidence="1">
    <location>
        <begin position="100"/>
        <end position="112"/>
    </location>
</feature>
<name>A0A428NZN6_9HYPO</name>
<dbReference type="EMBL" id="NKCI01000241">
    <property type="protein sequence ID" value="RSL46298.1"/>
    <property type="molecule type" value="Genomic_DNA"/>
</dbReference>
<evidence type="ECO:0000256" key="1">
    <source>
        <dbReference type="SAM" id="MobiDB-lite"/>
    </source>
</evidence>
<proteinExistence type="predicted"/>
<feature type="compositionally biased region" description="Basic and acidic residues" evidence="1">
    <location>
        <begin position="157"/>
        <end position="176"/>
    </location>
</feature>
<evidence type="ECO:0000313" key="2">
    <source>
        <dbReference type="EMBL" id="RSL46298.1"/>
    </source>
</evidence>
<reference evidence="2 3" key="1">
    <citation type="submission" date="2017-06" db="EMBL/GenBank/DDBJ databases">
        <title>Comparative genomic analysis of Ambrosia Fusariam Clade fungi.</title>
        <authorList>
            <person name="Stajich J.E."/>
            <person name="Carrillo J."/>
            <person name="Kijimoto T."/>
            <person name="Eskalen A."/>
            <person name="O'Donnell K."/>
            <person name="Kasson M."/>
        </authorList>
    </citation>
    <scope>NUCLEOTIDE SEQUENCE [LARGE SCALE GENOMIC DNA]</scope>
    <source>
        <strain evidence="2 3">NRRL62584</strain>
    </source>
</reference>
<feature type="compositionally biased region" description="Basic and acidic residues" evidence="1">
    <location>
        <begin position="31"/>
        <end position="44"/>
    </location>
</feature>
<dbReference type="Proteomes" id="UP000288168">
    <property type="component" value="Unassembled WGS sequence"/>
</dbReference>
<feature type="compositionally biased region" description="Low complexity" evidence="1">
    <location>
        <begin position="139"/>
        <end position="153"/>
    </location>
</feature>
<feature type="compositionally biased region" description="Basic residues" evidence="1">
    <location>
        <begin position="69"/>
        <end position="81"/>
    </location>
</feature>
<organism evidence="2 3">
    <name type="scientific">Fusarium duplospermum</name>
    <dbReference type="NCBI Taxonomy" id="1325734"/>
    <lineage>
        <taxon>Eukaryota</taxon>
        <taxon>Fungi</taxon>
        <taxon>Dikarya</taxon>
        <taxon>Ascomycota</taxon>
        <taxon>Pezizomycotina</taxon>
        <taxon>Sordariomycetes</taxon>
        <taxon>Hypocreomycetidae</taxon>
        <taxon>Hypocreales</taxon>
        <taxon>Nectriaceae</taxon>
        <taxon>Fusarium</taxon>
        <taxon>Fusarium solani species complex</taxon>
    </lineage>
</organism>
<sequence length="176" mass="19400">MPPVWGKKYLDELGLESWEQLAEMAKRALEEKDREWEAEVESRRLAQRHAPPRKAAGKVANHEEEGRHTGTRRIAKAKVRKAAPNEVQHKHQTVAPTNQDSHDGMSKARSVDDSTDADNVESSGRDKSESAGLEISPATGSGDSTSSDDSGTTRQEASLKRDVDVDMNERKTAIEA</sequence>
<keyword evidence="3" id="KW-1185">Reference proteome</keyword>
<feature type="compositionally biased region" description="Basic residues" evidence="1">
    <location>
        <begin position="45"/>
        <end position="56"/>
    </location>
</feature>
<gene>
    <name evidence="2" type="ORF">CEP54_013920</name>
</gene>
<feature type="region of interest" description="Disordered" evidence="1">
    <location>
        <begin position="31"/>
        <end position="176"/>
    </location>
</feature>
<accession>A0A428NZN6</accession>